<organism evidence="4 5">
    <name type="scientific">Ridgeia piscesae</name>
    <name type="common">Tubeworm</name>
    <dbReference type="NCBI Taxonomy" id="27915"/>
    <lineage>
        <taxon>Eukaryota</taxon>
        <taxon>Metazoa</taxon>
        <taxon>Spiralia</taxon>
        <taxon>Lophotrochozoa</taxon>
        <taxon>Annelida</taxon>
        <taxon>Polychaeta</taxon>
        <taxon>Sedentaria</taxon>
        <taxon>Canalipalpata</taxon>
        <taxon>Sabellida</taxon>
        <taxon>Siboglinidae</taxon>
        <taxon>Ridgeia</taxon>
    </lineage>
</organism>
<reference evidence="4" key="1">
    <citation type="journal article" date="2023" name="Mol. Biol. Evol.">
        <title>Third-Generation Sequencing Reveals the Adaptive Role of the Epigenome in Three Deep-Sea Polychaetes.</title>
        <authorList>
            <person name="Perez M."/>
            <person name="Aroh O."/>
            <person name="Sun Y."/>
            <person name="Lan Y."/>
            <person name="Juniper S.K."/>
            <person name="Young C.R."/>
            <person name="Angers B."/>
            <person name="Qian P.Y."/>
        </authorList>
    </citation>
    <scope>NUCLEOTIDE SEQUENCE</scope>
    <source>
        <strain evidence="4">R07B-5</strain>
    </source>
</reference>
<dbReference type="GO" id="GO:0003723">
    <property type="term" value="F:RNA binding"/>
    <property type="evidence" value="ECO:0007669"/>
    <property type="project" value="UniProtKB-KW"/>
</dbReference>
<dbReference type="InterPro" id="IPR057896">
    <property type="entry name" value="MTRES1_C"/>
</dbReference>
<name>A0AAD9JTS3_RIDPI</name>
<feature type="domain" description="Mitochondrial transcription rescue factor 1 C-terminal" evidence="3">
    <location>
        <begin position="184"/>
        <end position="279"/>
    </location>
</feature>
<comment type="caution">
    <text evidence="4">The sequence shown here is derived from an EMBL/GenBank/DDBJ whole genome shotgun (WGS) entry which is preliminary data.</text>
</comment>
<dbReference type="PANTHER" id="PTHR13633">
    <property type="entry name" value="MITOCHONDRIAL TRANSCRIPTION RESCUE FACTOR 1"/>
    <property type="match status" value="1"/>
</dbReference>
<dbReference type="PANTHER" id="PTHR13633:SF3">
    <property type="entry name" value="MITOCHONDRIAL TRANSCRIPTION RESCUE FACTOR 1"/>
    <property type="match status" value="1"/>
</dbReference>
<dbReference type="SUPFAM" id="SSF55174">
    <property type="entry name" value="Alpha-L RNA-binding motif"/>
    <property type="match status" value="1"/>
</dbReference>
<feature type="compositionally biased region" description="Acidic residues" evidence="2">
    <location>
        <begin position="152"/>
        <end position="175"/>
    </location>
</feature>
<proteinExistence type="predicted"/>
<evidence type="ECO:0000313" key="5">
    <source>
        <dbReference type="Proteomes" id="UP001209878"/>
    </source>
</evidence>
<accession>A0AAD9JTS3</accession>
<dbReference type="GO" id="GO:1903108">
    <property type="term" value="P:regulation of mitochondrial transcription"/>
    <property type="evidence" value="ECO:0007669"/>
    <property type="project" value="TreeGrafter"/>
</dbReference>
<gene>
    <name evidence="4" type="ORF">NP493_1792g00004</name>
</gene>
<dbReference type="GO" id="GO:0005739">
    <property type="term" value="C:mitochondrion"/>
    <property type="evidence" value="ECO:0007669"/>
    <property type="project" value="TreeGrafter"/>
</dbReference>
<evidence type="ECO:0000256" key="2">
    <source>
        <dbReference type="SAM" id="MobiDB-lite"/>
    </source>
</evidence>
<dbReference type="PROSITE" id="PS50889">
    <property type="entry name" value="S4"/>
    <property type="match status" value="1"/>
</dbReference>
<dbReference type="Pfam" id="PF25818">
    <property type="entry name" value="MTRES1_C"/>
    <property type="match status" value="1"/>
</dbReference>
<feature type="region of interest" description="Disordered" evidence="2">
    <location>
        <begin position="135"/>
        <end position="175"/>
    </location>
</feature>
<feature type="compositionally biased region" description="Basic residues" evidence="2">
    <location>
        <begin position="135"/>
        <end position="148"/>
    </location>
</feature>
<sequence>MERYIKLTRTLQIARIRHFMCSNSQACAGDRSFSTRHVSTFACSPQRQRALAARTGPRPRPSACICQLRSPSETSHVGLCCRTLDGRHAFSTLSVNPQMLANPTTYVVTNERTLLNVCDGTSATITNTNLTMTVRKKSTNSKGKSKTKAVRDEEDDDDESDDDSDTDSDDIFFEEDSDLPTNYRDIKVYLKSLRLDGVVSSGLNIARNKVDEYFLGSKLRVNGVKVLKKSKQMYVGDHVDLVASCEDDKLKVKRVRIVKVESQKSNKDKLSVHLRVWRSNVLIEDPDQFQPHTRGRS</sequence>
<evidence type="ECO:0000259" key="3">
    <source>
        <dbReference type="Pfam" id="PF25818"/>
    </source>
</evidence>
<protein>
    <recommendedName>
        <fullName evidence="3">Mitochondrial transcription rescue factor 1 C-terminal domain-containing protein</fullName>
    </recommendedName>
</protein>
<keyword evidence="1" id="KW-0694">RNA-binding</keyword>
<evidence type="ECO:0000256" key="1">
    <source>
        <dbReference type="PROSITE-ProRule" id="PRU00182"/>
    </source>
</evidence>
<keyword evidence="5" id="KW-1185">Reference proteome</keyword>
<dbReference type="EMBL" id="JAODUO010001791">
    <property type="protein sequence ID" value="KAK2158495.1"/>
    <property type="molecule type" value="Genomic_DNA"/>
</dbReference>
<dbReference type="AlphaFoldDB" id="A0AAD9JTS3"/>
<evidence type="ECO:0000313" key="4">
    <source>
        <dbReference type="EMBL" id="KAK2158495.1"/>
    </source>
</evidence>
<dbReference type="Proteomes" id="UP001209878">
    <property type="component" value="Unassembled WGS sequence"/>
</dbReference>